<dbReference type="STRING" id="1238182.C882_2127"/>
<accession>K9H8F8</accession>
<sequence length="193" mass="21783">MPLTPPSVAREKQHTRTVEVEGFRREDGLYDIEGHLVDTKTYGFSNQDRGRIEAGEPLHGMWLRLTIDRTMLIRSAEAVTDYGPFTICKDINPDFTKLEGLRIGPGFRKDVRARLGGRHGCTHLVEMLLGPMATTAFQTMYAEREKTGENKGLTERPRIIDTCHALAADGPIVQRQWPQWYEGPKEQGTGTDD</sequence>
<reference evidence="1 2" key="1">
    <citation type="journal article" date="2013" name="Genome Announc.">
        <title>Draft Genome Sequence of an Alphaproteobacterium, Caenispirillum salinarum AK4(T), Isolated from a Solar Saltern.</title>
        <authorList>
            <person name="Khatri I."/>
            <person name="Singh A."/>
            <person name="Korpole S."/>
            <person name="Pinnaka A.K."/>
            <person name="Subramanian S."/>
        </authorList>
    </citation>
    <scope>NUCLEOTIDE SEQUENCE [LARGE SCALE GENOMIC DNA]</scope>
    <source>
        <strain evidence="1 2">AK4</strain>
    </source>
</reference>
<keyword evidence="2" id="KW-1185">Reference proteome</keyword>
<dbReference type="EMBL" id="ANHY01000022">
    <property type="protein sequence ID" value="EKV26903.1"/>
    <property type="molecule type" value="Genomic_DNA"/>
</dbReference>
<dbReference type="Pfam" id="PF11136">
    <property type="entry name" value="DUF2889"/>
    <property type="match status" value="1"/>
</dbReference>
<protein>
    <recommendedName>
        <fullName evidence="3">DUF2889 domain-containing protein</fullName>
    </recommendedName>
</protein>
<proteinExistence type="predicted"/>
<evidence type="ECO:0000313" key="1">
    <source>
        <dbReference type="EMBL" id="EKV26903.1"/>
    </source>
</evidence>
<comment type="caution">
    <text evidence="1">The sequence shown here is derived from an EMBL/GenBank/DDBJ whole genome shotgun (WGS) entry which is preliminary data.</text>
</comment>
<gene>
    <name evidence="1" type="ORF">C882_2127</name>
</gene>
<dbReference type="PATRIC" id="fig|1238182.3.peg.4081"/>
<name>K9H8F8_9PROT</name>
<evidence type="ECO:0000313" key="2">
    <source>
        <dbReference type="Proteomes" id="UP000009881"/>
    </source>
</evidence>
<dbReference type="RefSeq" id="WP_009542522.1">
    <property type="nucleotide sequence ID" value="NZ_ANHY01000022.1"/>
</dbReference>
<evidence type="ECO:0008006" key="3">
    <source>
        <dbReference type="Google" id="ProtNLM"/>
    </source>
</evidence>
<dbReference type="InterPro" id="IPR021312">
    <property type="entry name" value="DUF2889"/>
</dbReference>
<dbReference type="OrthoDB" id="6862397at2"/>
<dbReference type="eggNOG" id="ENOG5030717">
    <property type="taxonomic scope" value="Bacteria"/>
</dbReference>
<organism evidence="1 2">
    <name type="scientific">Caenispirillum salinarum AK4</name>
    <dbReference type="NCBI Taxonomy" id="1238182"/>
    <lineage>
        <taxon>Bacteria</taxon>
        <taxon>Pseudomonadati</taxon>
        <taxon>Pseudomonadota</taxon>
        <taxon>Alphaproteobacteria</taxon>
        <taxon>Rhodospirillales</taxon>
        <taxon>Novispirillaceae</taxon>
        <taxon>Caenispirillum</taxon>
    </lineage>
</organism>
<dbReference type="Proteomes" id="UP000009881">
    <property type="component" value="Unassembled WGS sequence"/>
</dbReference>
<dbReference type="AlphaFoldDB" id="K9H8F8"/>